<reference evidence="3 4" key="1">
    <citation type="submission" date="2016-10" db="EMBL/GenBank/DDBJ databases">
        <authorList>
            <person name="de Groot N.N."/>
        </authorList>
    </citation>
    <scope>NUCLEOTIDE SEQUENCE [LARGE SCALE GENOMIC DNA]</scope>
    <source>
        <strain evidence="3 4">CGMCC 1.10836</strain>
    </source>
</reference>
<dbReference type="GO" id="GO:0016887">
    <property type="term" value="F:ATP hydrolysis activity"/>
    <property type="evidence" value="ECO:0007669"/>
    <property type="project" value="TreeGrafter"/>
</dbReference>
<dbReference type="SUPFAM" id="SSF52540">
    <property type="entry name" value="P-loop containing nucleoside triphosphate hydrolases"/>
    <property type="match status" value="1"/>
</dbReference>
<dbReference type="EMBL" id="FOCO01000005">
    <property type="protein sequence ID" value="SEM97486.1"/>
    <property type="molecule type" value="Genomic_DNA"/>
</dbReference>
<dbReference type="GO" id="GO:0005524">
    <property type="term" value="F:ATP binding"/>
    <property type="evidence" value="ECO:0007669"/>
    <property type="project" value="TreeGrafter"/>
</dbReference>
<evidence type="ECO:0000313" key="4">
    <source>
        <dbReference type="Proteomes" id="UP000183002"/>
    </source>
</evidence>
<organism evidence="3 4">
    <name type="scientific">Pseudorhodobacter antarcticus</name>
    <dbReference type="NCBI Taxonomy" id="1077947"/>
    <lineage>
        <taxon>Bacteria</taxon>
        <taxon>Pseudomonadati</taxon>
        <taxon>Pseudomonadota</taxon>
        <taxon>Alphaproteobacteria</taxon>
        <taxon>Rhodobacterales</taxon>
        <taxon>Paracoccaceae</taxon>
        <taxon>Pseudorhodobacter</taxon>
    </lineage>
</organism>
<evidence type="ECO:0000259" key="2">
    <source>
        <dbReference type="Pfam" id="PF13614"/>
    </source>
</evidence>
<dbReference type="PANTHER" id="PTHR43384">
    <property type="entry name" value="SEPTUM SITE-DETERMINING PROTEIN MIND HOMOLOG, CHLOROPLASTIC-RELATED"/>
    <property type="match status" value="1"/>
</dbReference>
<dbReference type="Gene3D" id="3.40.50.300">
    <property type="entry name" value="P-loop containing nucleotide triphosphate hydrolases"/>
    <property type="match status" value="1"/>
</dbReference>
<name>A0A1H8CR75_9RHOB</name>
<feature type="region of interest" description="Disordered" evidence="1">
    <location>
        <begin position="389"/>
        <end position="410"/>
    </location>
</feature>
<sequence>MASVVNLQPNPAPIVACTISRDVQNFDLLIDDMEHELGENWGDLSFADAPLFLDQPESATLEFVAIAVDGQDTQDMAQITDLIKLAKSKNIKVVLIAHEVSPVALHQLLRLGANDFVPYPLPDGALHEAIARMRAVPAPAKETVAAGPAAAPPHPTKTDQTDQPPVRAPSFKAKGDREAVVLPVHGMSGGVGASTFACNLAWELATISKTDAPRVCLIDLDFQFGAISTNLDLPRRDVVFEILQDTASADSESFVKSMLTFNDKLHVFTAPPDMLPLDIVQGEDIDRLIDMAQANFDFVVIDMPSTIVSWTETVLNRAHVYFALMELDLRSAQNVLRLVRALKAEALPLEKMRYVLNRAPKFTDLSAKSRVKRMAESLDITIEIQLPDGGPQVTQANDHGLPLSESAAKNPMRKEIQKLAKSLYDLNKSTEAAKG</sequence>
<dbReference type="GO" id="GO:0009898">
    <property type="term" value="C:cytoplasmic side of plasma membrane"/>
    <property type="evidence" value="ECO:0007669"/>
    <property type="project" value="TreeGrafter"/>
</dbReference>
<feature type="region of interest" description="Disordered" evidence="1">
    <location>
        <begin position="141"/>
        <end position="166"/>
    </location>
</feature>
<dbReference type="RefSeq" id="WP_050520732.1">
    <property type="nucleotide sequence ID" value="NZ_FOCO01000005.1"/>
</dbReference>
<keyword evidence="4" id="KW-1185">Reference proteome</keyword>
<dbReference type="PANTHER" id="PTHR43384:SF13">
    <property type="entry name" value="SLR0110 PROTEIN"/>
    <property type="match status" value="1"/>
</dbReference>
<dbReference type="Proteomes" id="UP000183002">
    <property type="component" value="Unassembled WGS sequence"/>
</dbReference>
<protein>
    <submittedName>
        <fullName evidence="3">Pilus assembly protein CpaE</fullName>
    </submittedName>
</protein>
<evidence type="ECO:0000256" key="1">
    <source>
        <dbReference type="SAM" id="MobiDB-lite"/>
    </source>
</evidence>
<dbReference type="AlphaFoldDB" id="A0A1H8CR75"/>
<dbReference type="InterPro" id="IPR025669">
    <property type="entry name" value="AAA_dom"/>
</dbReference>
<dbReference type="InterPro" id="IPR027417">
    <property type="entry name" value="P-loop_NTPase"/>
</dbReference>
<accession>A0A1H8CR75</accession>
<evidence type="ECO:0000313" key="3">
    <source>
        <dbReference type="EMBL" id="SEM97486.1"/>
    </source>
</evidence>
<dbReference type="STRING" id="1077947.SAMN05216227_1005108"/>
<feature type="domain" description="AAA" evidence="2">
    <location>
        <begin position="187"/>
        <end position="343"/>
    </location>
</feature>
<gene>
    <name evidence="3" type="ORF">SAMN05216227_1005108</name>
</gene>
<proteinExistence type="predicted"/>
<dbReference type="GO" id="GO:0051782">
    <property type="term" value="P:negative regulation of cell division"/>
    <property type="evidence" value="ECO:0007669"/>
    <property type="project" value="TreeGrafter"/>
</dbReference>
<dbReference type="GO" id="GO:0005829">
    <property type="term" value="C:cytosol"/>
    <property type="evidence" value="ECO:0007669"/>
    <property type="project" value="TreeGrafter"/>
</dbReference>
<dbReference type="InterPro" id="IPR050625">
    <property type="entry name" value="ParA/MinD_ATPase"/>
</dbReference>
<dbReference type="OrthoDB" id="8281972at2"/>
<dbReference type="Pfam" id="PF13614">
    <property type="entry name" value="AAA_31"/>
    <property type="match status" value="1"/>
</dbReference>